<comment type="caution">
    <text evidence="2">The sequence shown here is derived from an EMBL/GenBank/DDBJ whole genome shotgun (WGS) entry which is preliminary data.</text>
</comment>
<dbReference type="PANTHER" id="PTHR33935">
    <property type="entry name" value="OS10G0148100 PROTEIN"/>
    <property type="match status" value="1"/>
</dbReference>
<reference evidence="2" key="1">
    <citation type="submission" date="2022-07" db="EMBL/GenBank/DDBJ databases">
        <authorList>
            <person name="Macas J."/>
            <person name="Novak P."/>
            <person name="Neumann P."/>
        </authorList>
    </citation>
    <scope>NUCLEOTIDE SEQUENCE</scope>
</reference>
<keyword evidence="3" id="KW-1185">Reference proteome</keyword>
<evidence type="ECO:0000313" key="3">
    <source>
        <dbReference type="Proteomes" id="UP001152484"/>
    </source>
</evidence>
<keyword evidence="1" id="KW-0732">Signal</keyword>
<dbReference type="Pfam" id="PF01190">
    <property type="entry name" value="Pollen_Ole_e_1"/>
    <property type="match status" value="1"/>
</dbReference>
<protein>
    <submittedName>
        <fullName evidence="2">Uncharacterized protein</fullName>
    </submittedName>
</protein>
<name>A0A9P0YHN8_CUSEU</name>
<organism evidence="2 3">
    <name type="scientific">Cuscuta europaea</name>
    <name type="common">European dodder</name>
    <dbReference type="NCBI Taxonomy" id="41803"/>
    <lineage>
        <taxon>Eukaryota</taxon>
        <taxon>Viridiplantae</taxon>
        <taxon>Streptophyta</taxon>
        <taxon>Embryophyta</taxon>
        <taxon>Tracheophyta</taxon>
        <taxon>Spermatophyta</taxon>
        <taxon>Magnoliopsida</taxon>
        <taxon>eudicotyledons</taxon>
        <taxon>Gunneridae</taxon>
        <taxon>Pentapetalae</taxon>
        <taxon>asterids</taxon>
        <taxon>lamiids</taxon>
        <taxon>Solanales</taxon>
        <taxon>Convolvulaceae</taxon>
        <taxon>Cuscuteae</taxon>
        <taxon>Cuscuta</taxon>
        <taxon>Cuscuta subgen. Cuscuta</taxon>
    </lineage>
</organism>
<gene>
    <name evidence="2" type="ORF">CEURO_LOCUS955</name>
</gene>
<dbReference type="Proteomes" id="UP001152484">
    <property type="component" value="Unassembled WGS sequence"/>
</dbReference>
<dbReference type="EMBL" id="CAMAPE010000004">
    <property type="protein sequence ID" value="CAH9056667.1"/>
    <property type="molecule type" value="Genomic_DNA"/>
</dbReference>
<feature type="chain" id="PRO_5040137528" evidence="1">
    <location>
        <begin position="36"/>
        <end position="158"/>
    </location>
</feature>
<feature type="signal peptide" evidence="1">
    <location>
        <begin position="1"/>
        <end position="35"/>
    </location>
</feature>
<dbReference type="PANTHER" id="PTHR33935:SF22">
    <property type="entry name" value="OS10G0149400 PROTEIN"/>
    <property type="match status" value="1"/>
</dbReference>
<feature type="non-terminal residue" evidence="2">
    <location>
        <position position="158"/>
    </location>
</feature>
<proteinExistence type="predicted"/>
<dbReference type="OrthoDB" id="692967at2759"/>
<evidence type="ECO:0000256" key="1">
    <source>
        <dbReference type="SAM" id="SignalP"/>
    </source>
</evidence>
<dbReference type="AlphaFoldDB" id="A0A9P0YHN8"/>
<evidence type="ECO:0000313" key="2">
    <source>
        <dbReference type="EMBL" id="CAH9056667.1"/>
    </source>
</evidence>
<accession>A0A9P0YHN8</accession>
<sequence length="158" mass="16898">MGDFHPSLRRRGAGPFLLPLLLLLGSFLLLGCCYGDDKTTVHVVGFGECSDCKDYNIQSSHAFSGLRVTVDCKVGNGEMKTRGVGEMDKDGKFHVSLPKEMVMKDNGELKEECYAQLHSASSTPCPAHNGIEASKIVAAKSSATAVFQPAGNLKFSTA</sequence>